<protein>
    <submittedName>
        <fullName evidence="2">F-box protein interaction domain protein</fullName>
    </submittedName>
</protein>
<evidence type="ECO:0000259" key="1">
    <source>
        <dbReference type="Pfam" id="PF07734"/>
    </source>
</evidence>
<reference evidence="2 4" key="2">
    <citation type="journal article" date="2014" name="BMC Genomics">
        <title>An improved genome release (version Mt4.0) for the model legume Medicago truncatula.</title>
        <authorList>
            <person name="Tang H."/>
            <person name="Krishnakumar V."/>
            <person name="Bidwell S."/>
            <person name="Rosen B."/>
            <person name="Chan A."/>
            <person name="Zhou S."/>
            <person name="Gentzbittel L."/>
            <person name="Childs K.L."/>
            <person name="Yandell M."/>
            <person name="Gundlach H."/>
            <person name="Mayer K.F."/>
            <person name="Schwartz D.C."/>
            <person name="Town C.D."/>
        </authorList>
    </citation>
    <scope>GENOME REANNOTATION</scope>
    <source>
        <strain evidence="3 4">cv. Jemalong A17</strain>
    </source>
</reference>
<evidence type="ECO:0000313" key="2">
    <source>
        <dbReference type="EMBL" id="AES75259.1"/>
    </source>
</evidence>
<keyword evidence="4" id="KW-1185">Reference proteome</keyword>
<dbReference type="AlphaFoldDB" id="G7KHN7"/>
<dbReference type="EMBL" id="CM001222">
    <property type="protein sequence ID" value="AES75259.1"/>
    <property type="molecule type" value="Genomic_DNA"/>
</dbReference>
<dbReference type="NCBIfam" id="TIGR01640">
    <property type="entry name" value="F_box_assoc_1"/>
    <property type="match status" value="1"/>
</dbReference>
<name>G7KHN7_MEDTR</name>
<accession>G7KHN7</accession>
<dbReference type="PaxDb" id="3880-AES75259"/>
<evidence type="ECO:0000313" key="3">
    <source>
        <dbReference type="EnsemblPlants" id="AES75259"/>
    </source>
</evidence>
<feature type="domain" description="F-box associated beta-propeller type 1" evidence="1">
    <location>
        <begin position="69"/>
        <end position="173"/>
    </location>
</feature>
<proteinExistence type="predicted"/>
<evidence type="ECO:0000313" key="4">
    <source>
        <dbReference type="Proteomes" id="UP000002051"/>
    </source>
</evidence>
<dbReference type="InterPro" id="IPR006527">
    <property type="entry name" value="F-box-assoc_dom_typ1"/>
</dbReference>
<dbReference type="HOGENOM" id="CLU_1279357_0_0_1"/>
<dbReference type="Pfam" id="PF07734">
    <property type="entry name" value="FBA_1"/>
    <property type="match status" value="1"/>
</dbReference>
<reference evidence="3" key="3">
    <citation type="submission" date="2015-04" db="UniProtKB">
        <authorList>
            <consortium name="EnsemblPlants"/>
        </authorList>
    </citation>
    <scope>IDENTIFICATION</scope>
    <source>
        <strain evidence="3">cv. Jemalong A17</strain>
    </source>
</reference>
<dbReference type="Proteomes" id="UP000002051">
    <property type="component" value="Chromosome 6"/>
</dbReference>
<sequence length="216" mass="25185">MSMMQKMDQYILHRSWMYDRKRSGKRTLKAQFKEGIREFVAFAMSLQTVDRIQIPLSPLDSNLDAKDSCFLLYGFGYDLSTNDYLVVLVSADTYLALDNMFSHLEIFSLRNNTWKELEASRTTCRIVSNQPKVGLFFNGSIHWSARRPDLFMDVIIAFDLMERTHFHIPFQIVFTMNLGIRACGYLENLSVYLLRIMGDERIQNAFILDCAFCSSY</sequence>
<dbReference type="EnsemblPlants" id="AES75259">
    <property type="protein sequence ID" value="AES75259"/>
    <property type="gene ID" value="MTR_6g034720"/>
</dbReference>
<gene>
    <name evidence="2" type="ordered locus">MTR_6g034720</name>
</gene>
<organism evidence="2 4">
    <name type="scientific">Medicago truncatula</name>
    <name type="common">Barrel medic</name>
    <name type="synonym">Medicago tribuloides</name>
    <dbReference type="NCBI Taxonomy" id="3880"/>
    <lineage>
        <taxon>Eukaryota</taxon>
        <taxon>Viridiplantae</taxon>
        <taxon>Streptophyta</taxon>
        <taxon>Embryophyta</taxon>
        <taxon>Tracheophyta</taxon>
        <taxon>Spermatophyta</taxon>
        <taxon>Magnoliopsida</taxon>
        <taxon>eudicotyledons</taxon>
        <taxon>Gunneridae</taxon>
        <taxon>Pentapetalae</taxon>
        <taxon>rosids</taxon>
        <taxon>fabids</taxon>
        <taxon>Fabales</taxon>
        <taxon>Fabaceae</taxon>
        <taxon>Papilionoideae</taxon>
        <taxon>50 kb inversion clade</taxon>
        <taxon>NPAAA clade</taxon>
        <taxon>Hologalegina</taxon>
        <taxon>IRL clade</taxon>
        <taxon>Trifolieae</taxon>
        <taxon>Medicago</taxon>
    </lineage>
</organism>
<reference evidence="2 4" key="1">
    <citation type="journal article" date="2011" name="Nature">
        <title>The Medicago genome provides insight into the evolution of rhizobial symbioses.</title>
        <authorList>
            <person name="Young N.D."/>
            <person name="Debelle F."/>
            <person name="Oldroyd G.E."/>
            <person name="Geurts R."/>
            <person name="Cannon S.B."/>
            <person name="Udvardi M.K."/>
            <person name="Benedito V.A."/>
            <person name="Mayer K.F."/>
            <person name="Gouzy J."/>
            <person name="Schoof H."/>
            <person name="Van de Peer Y."/>
            <person name="Proost S."/>
            <person name="Cook D.R."/>
            <person name="Meyers B.C."/>
            <person name="Spannagl M."/>
            <person name="Cheung F."/>
            <person name="De Mita S."/>
            <person name="Krishnakumar V."/>
            <person name="Gundlach H."/>
            <person name="Zhou S."/>
            <person name="Mudge J."/>
            <person name="Bharti A.K."/>
            <person name="Murray J.D."/>
            <person name="Naoumkina M.A."/>
            <person name="Rosen B."/>
            <person name="Silverstein K.A."/>
            <person name="Tang H."/>
            <person name="Rombauts S."/>
            <person name="Zhao P.X."/>
            <person name="Zhou P."/>
            <person name="Barbe V."/>
            <person name="Bardou P."/>
            <person name="Bechner M."/>
            <person name="Bellec A."/>
            <person name="Berger A."/>
            <person name="Berges H."/>
            <person name="Bidwell S."/>
            <person name="Bisseling T."/>
            <person name="Choisne N."/>
            <person name="Couloux A."/>
            <person name="Denny R."/>
            <person name="Deshpande S."/>
            <person name="Dai X."/>
            <person name="Doyle J.J."/>
            <person name="Dudez A.M."/>
            <person name="Farmer A.D."/>
            <person name="Fouteau S."/>
            <person name="Franken C."/>
            <person name="Gibelin C."/>
            <person name="Gish J."/>
            <person name="Goldstein S."/>
            <person name="Gonzalez A.J."/>
            <person name="Green P.J."/>
            <person name="Hallab A."/>
            <person name="Hartog M."/>
            <person name="Hua A."/>
            <person name="Humphray S.J."/>
            <person name="Jeong D.H."/>
            <person name="Jing Y."/>
            <person name="Jocker A."/>
            <person name="Kenton S.M."/>
            <person name="Kim D.J."/>
            <person name="Klee K."/>
            <person name="Lai H."/>
            <person name="Lang C."/>
            <person name="Lin S."/>
            <person name="Macmil S.L."/>
            <person name="Magdelenat G."/>
            <person name="Matthews L."/>
            <person name="McCorrison J."/>
            <person name="Monaghan E.L."/>
            <person name="Mun J.H."/>
            <person name="Najar F.Z."/>
            <person name="Nicholson C."/>
            <person name="Noirot C."/>
            <person name="O'Bleness M."/>
            <person name="Paule C.R."/>
            <person name="Poulain J."/>
            <person name="Prion F."/>
            <person name="Qin B."/>
            <person name="Qu C."/>
            <person name="Retzel E.F."/>
            <person name="Riddle C."/>
            <person name="Sallet E."/>
            <person name="Samain S."/>
            <person name="Samson N."/>
            <person name="Sanders I."/>
            <person name="Saurat O."/>
            <person name="Scarpelli C."/>
            <person name="Schiex T."/>
            <person name="Segurens B."/>
            <person name="Severin A.J."/>
            <person name="Sherrier D.J."/>
            <person name="Shi R."/>
            <person name="Sims S."/>
            <person name="Singer S.R."/>
            <person name="Sinharoy S."/>
            <person name="Sterck L."/>
            <person name="Viollet A."/>
            <person name="Wang B.B."/>
            <person name="Wang K."/>
            <person name="Wang M."/>
            <person name="Wang X."/>
            <person name="Warfsmann J."/>
            <person name="Weissenbach J."/>
            <person name="White D.D."/>
            <person name="White J.D."/>
            <person name="Wiley G.B."/>
            <person name="Wincker P."/>
            <person name="Xing Y."/>
            <person name="Yang L."/>
            <person name="Yao Z."/>
            <person name="Ying F."/>
            <person name="Zhai J."/>
            <person name="Zhou L."/>
            <person name="Zuber A."/>
            <person name="Denarie J."/>
            <person name="Dixon R.A."/>
            <person name="May G.D."/>
            <person name="Schwartz D.C."/>
            <person name="Rogers J."/>
            <person name="Quetier F."/>
            <person name="Town C.D."/>
            <person name="Roe B.A."/>
        </authorList>
    </citation>
    <scope>NUCLEOTIDE SEQUENCE [LARGE SCALE GENOMIC DNA]</scope>
    <source>
        <strain evidence="2">A17</strain>
        <strain evidence="3 4">cv. Jemalong A17</strain>
    </source>
</reference>
<dbReference type="InterPro" id="IPR017451">
    <property type="entry name" value="F-box-assoc_interact_dom"/>
</dbReference>